<proteinExistence type="predicted"/>
<keyword evidence="1" id="KW-0472">Membrane</keyword>
<sequence length="122" mass="13471">MDFGQQSEMGNRREGRLVFKKGKGFFFFFFFFFFLLMALLAPSCFVLVGKWGDVAPEVMSFIFPVMHPSLHDPCTCPSCPLLLSSSADVVSSCVGHTPQLFCLPVCLSLNAPSSVAYLSILD</sequence>
<keyword evidence="3" id="KW-1185">Reference proteome</keyword>
<evidence type="ECO:0000256" key="1">
    <source>
        <dbReference type="SAM" id="Phobius"/>
    </source>
</evidence>
<dbReference type="AlphaFoldDB" id="A0A1R3IGN7"/>
<dbReference type="Proteomes" id="UP000187203">
    <property type="component" value="Unassembled WGS sequence"/>
</dbReference>
<keyword evidence="1" id="KW-0812">Transmembrane</keyword>
<feature type="transmembrane region" description="Helical" evidence="1">
    <location>
        <begin position="25"/>
        <end position="49"/>
    </location>
</feature>
<evidence type="ECO:0008006" key="4">
    <source>
        <dbReference type="Google" id="ProtNLM"/>
    </source>
</evidence>
<reference evidence="3" key="1">
    <citation type="submission" date="2013-09" db="EMBL/GenBank/DDBJ databases">
        <title>Corchorus olitorius genome sequencing.</title>
        <authorList>
            <person name="Alam M."/>
            <person name="Haque M.S."/>
            <person name="Islam M.S."/>
            <person name="Emdad E.M."/>
            <person name="Islam M.M."/>
            <person name="Ahmed B."/>
            <person name="Halim A."/>
            <person name="Hossen Q.M.M."/>
            <person name="Hossain M.Z."/>
            <person name="Ahmed R."/>
            <person name="Khan M.M."/>
            <person name="Islam R."/>
            <person name="Rashid M.M."/>
            <person name="Khan S.A."/>
            <person name="Rahman M.S."/>
            <person name="Alam M."/>
            <person name="Yahiya A.S."/>
            <person name="Khan M.S."/>
            <person name="Azam M.S."/>
            <person name="Haque T."/>
            <person name="Lashkar M.Z.H."/>
            <person name="Akhand A.I."/>
            <person name="Morshed G."/>
            <person name="Roy S."/>
            <person name="Uddin K.S."/>
            <person name="Rabeya T."/>
            <person name="Hossain A.S."/>
            <person name="Chowdhury A."/>
            <person name="Snigdha A.R."/>
            <person name="Mortoza M.S."/>
            <person name="Matin S.A."/>
            <person name="Hoque S.M.E."/>
            <person name="Islam M.K."/>
            <person name="Roy D.K."/>
            <person name="Haider R."/>
            <person name="Moosa M.M."/>
            <person name="Elias S.M."/>
            <person name="Hasan A.M."/>
            <person name="Jahan S."/>
            <person name="Shafiuddin M."/>
            <person name="Mahmood N."/>
            <person name="Shommy N.S."/>
        </authorList>
    </citation>
    <scope>NUCLEOTIDE SEQUENCE [LARGE SCALE GENOMIC DNA]</scope>
    <source>
        <strain evidence="3">cv. O-4</strain>
    </source>
</reference>
<evidence type="ECO:0000313" key="3">
    <source>
        <dbReference type="Proteomes" id="UP000187203"/>
    </source>
</evidence>
<dbReference type="EMBL" id="AWUE01018220">
    <property type="protein sequence ID" value="OMO81744.1"/>
    <property type="molecule type" value="Genomic_DNA"/>
</dbReference>
<name>A0A1R3IGN7_9ROSI</name>
<keyword evidence="1" id="KW-1133">Transmembrane helix</keyword>
<protein>
    <recommendedName>
        <fullName evidence="4">Transmembrane protein</fullName>
    </recommendedName>
</protein>
<gene>
    <name evidence="2" type="ORF">COLO4_23435</name>
</gene>
<accession>A0A1R3IGN7</accession>
<organism evidence="2 3">
    <name type="scientific">Corchorus olitorius</name>
    <dbReference type="NCBI Taxonomy" id="93759"/>
    <lineage>
        <taxon>Eukaryota</taxon>
        <taxon>Viridiplantae</taxon>
        <taxon>Streptophyta</taxon>
        <taxon>Embryophyta</taxon>
        <taxon>Tracheophyta</taxon>
        <taxon>Spermatophyta</taxon>
        <taxon>Magnoliopsida</taxon>
        <taxon>eudicotyledons</taxon>
        <taxon>Gunneridae</taxon>
        <taxon>Pentapetalae</taxon>
        <taxon>rosids</taxon>
        <taxon>malvids</taxon>
        <taxon>Malvales</taxon>
        <taxon>Malvaceae</taxon>
        <taxon>Grewioideae</taxon>
        <taxon>Apeibeae</taxon>
        <taxon>Corchorus</taxon>
    </lineage>
</organism>
<comment type="caution">
    <text evidence="2">The sequence shown here is derived from an EMBL/GenBank/DDBJ whole genome shotgun (WGS) entry which is preliminary data.</text>
</comment>
<evidence type="ECO:0000313" key="2">
    <source>
        <dbReference type="EMBL" id="OMO81744.1"/>
    </source>
</evidence>